<proteinExistence type="inferred from homology"/>
<dbReference type="STRING" id="1715285.SOFFGTOCOR_0189"/>
<dbReference type="SUPFAM" id="SSF109604">
    <property type="entry name" value="HD-domain/PDEase-like"/>
    <property type="match status" value="1"/>
</dbReference>
<dbReference type="GO" id="GO:0005829">
    <property type="term" value="C:cytosol"/>
    <property type="evidence" value="ECO:0007669"/>
    <property type="project" value="TreeGrafter"/>
</dbReference>
<name>A0A0M6W8F6_9GAMM</name>
<keyword evidence="6 11" id="KW-0547">Nucleotide-binding</keyword>
<evidence type="ECO:0000256" key="6">
    <source>
        <dbReference type="ARBA" id="ARBA00022741"/>
    </source>
</evidence>
<comment type="subcellular location">
    <subcellularLocation>
        <location evidence="1 11">Cytoplasm</location>
    </subcellularLocation>
</comment>
<dbReference type="AlphaFoldDB" id="A0A0M6W8F6"/>
<evidence type="ECO:0000256" key="11">
    <source>
        <dbReference type="HAMAP-Rule" id="MF_00255"/>
    </source>
</evidence>
<keyword evidence="9 11" id="KW-0030">Aminoacyl-tRNA synthetase</keyword>
<evidence type="ECO:0000256" key="2">
    <source>
        <dbReference type="ARBA" id="ARBA00008226"/>
    </source>
</evidence>
<dbReference type="InterPro" id="IPR015944">
    <property type="entry name" value="Gly-tRNA-synth_bsu"/>
</dbReference>
<evidence type="ECO:0000313" key="13">
    <source>
        <dbReference type="EMBL" id="CRK85627.1"/>
    </source>
</evidence>
<dbReference type="NCBIfam" id="TIGR00211">
    <property type="entry name" value="glyS"/>
    <property type="match status" value="1"/>
</dbReference>
<dbReference type="GO" id="GO:0004814">
    <property type="term" value="F:arginine-tRNA ligase activity"/>
    <property type="evidence" value="ECO:0007669"/>
    <property type="project" value="InterPro"/>
</dbReference>
<dbReference type="PRINTS" id="PR01045">
    <property type="entry name" value="TRNASYNTHGB"/>
</dbReference>
<dbReference type="Pfam" id="PF05746">
    <property type="entry name" value="DALR_1"/>
    <property type="match status" value="1"/>
</dbReference>
<evidence type="ECO:0000256" key="10">
    <source>
        <dbReference type="ARBA" id="ARBA00047937"/>
    </source>
</evidence>
<evidence type="ECO:0000256" key="8">
    <source>
        <dbReference type="ARBA" id="ARBA00022917"/>
    </source>
</evidence>
<keyword evidence="5 11" id="KW-0436">Ligase</keyword>
<dbReference type="PANTHER" id="PTHR30075:SF2">
    <property type="entry name" value="GLYCINE--TRNA LIGASE, CHLOROPLASTIC_MITOCHONDRIAL 2"/>
    <property type="match status" value="1"/>
</dbReference>
<organism evidence="13 14">
    <name type="scientific">Candidatus Providencia siddallii</name>
    <dbReference type="NCBI Taxonomy" id="1715285"/>
    <lineage>
        <taxon>Bacteria</taxon>
        <taxon>Pseudomonadati</taxon>
        <taxon>Pseudomonadota</taxon>
        <taxon>Gammaproteobacteria</taxon>
        <taxon>Enterobacterales</taxon>
        <taxon>Morganellaceae</taxon>
        <taxon>Providencia</taxon>
    </lineage>
</organism>
<reference evidence="14" key="1">
    <citation type="submission" date="2015-05" db="EMBL/GenBank/DDBJ databases">
        <authorList>
            <person name="Manzano-Marin A."/>
        </authorList>
    </citation>
    <scope>NUCLEOTIDE SEQUENCE [LARGE SCALE GENOMIC DNA]</scope>
    <source>
        <strain evidence="14">officinalis</strain>
    </source>
</reference>
<keyword evidence="7 11" id="KW-0067">ATP-binding</keyword>
<dbReference type="InterPro" id="IPR008909">
    <property type="entry name" value="DALR_anticod-bd"/>
</dbReference>
<feature type="domain" description="DALR anticodon binding" evidence="12">
    <location>
        <begin position="586"/>
        <end position="681"/>
    </location>
</feature>
<comment type="similarity">
    <text evidence="2 11">Belongs to the class-II aminoacyl-tRNA synthetase family.</text>
</comment>
<dbReference type="EMBL" id="CVRF01000001">
    <property type="protein sequence ID" value="CRK85627.1"/>
    <property type="molecule type" value="Genomic_DNA"/>
</dbReference>
<dbReference type="Proteomes" id="UP000242301">
    <property type="component" value="Unassembled WGS sequence"/>
</dbReference>
<dbReference type="EC" id="6.1.1.14" evidence="11"/>
<protein>
    <recommendedName>
        <fullName evidence="11">Glycine--tRNA ligase beta subunit</fullName>
        <ecNumber evidence="11">6.1.1.14</ecNumber>
    </recommendedName>
    <alternativeName>
        <fullName evidence="11">Glycyl-tRNA synthetase beta subunit</fullName>
        <shortName evidence="11">GlyRS</shortName>
    </alternativeName>
</protein>
<keyword evidence="8 11" id="KW-0648">Protein biosynthesis</keyword>
<gene>
    <name evidence="11 13" type="primary">glyS</name>
    <name evidence="13" type="ORF">SOFFGTOCOR_0189</name>
</gene>
<evidence type="ECO:0000256" key="4">
    <source>
        <dbReference type="ARBA" id="ARBA00022490"/>
    </source>
</evidence>
<dbReference type="PANTHER" id="PTHR30075">
    <property type="entry name" value="GLYCYL-TRNA SYNTHETASE"/>
    <property type="match status" value="1"/>
</dbReference>
<dbReference type="Pfam" id="PF02092">
    <property type="entry name" value="tRNA_synt_2f"/>
    <property type="match status" value="1"/>
</dbReference>
<comment type="catalytic activity">
    <reaction evidence="10 11">
        <text>tRNA(Gly) + glycine + ATP = glycyl-tRNA(Gly) + AMP + diphosphate</text>
        <dbReference type="Rhea" id="RHEA:16013"/>
        <dbReference type="Rhea" id="RHEA-COMP:9664"/>
        <dbReference type="Rhea" id="RHEA-COMP:9683"/>
        <dbReference type="ChEBI" id="CHEBI:30616"/>
        <dbReference type="ChEBI" id="CHEBI:33019"/>
        <dbReference type="ChEBI" id="CHEBI:57305"/>
        <dbReference type="ChEBI" id="CHEBI:78442"/>
        <dbReference type="ChEBI" id="CHEBI:78522"/>
        <dbReference type="ChEBI" id="CHEBI:456215"/>
        <dbReference type="EC" id="6.1.1.14"/>
    </reaction>
</comment>
<dbReference type="GO" id="GO:0004820">
    <property type="term" value="F:glycine-tRNA ligase activity"/>
    <property type="evidence" value="ECO:0007669"/>
    <property type="project" value="UniProtKB-UniRule"/>
</dbReference>
<evidence type="ECO:0000256" key="9">
    <source>
        <dbReference type="ARBA" id="ARBA00023146"/>
    </source>
</evidence>
<comment type="subunit">
    <text evidence="3 11">Tetramer of two alpha and two beta subunits.</text>
</comment>
<keyword evidence="14" id="KW-1185">Reference proteome</keyword>
<evidence type="ECO:0000256" key="5">
    <source>
        <dbReference type="ARBA" id="ARBA00022598"/>
    </source>
</evidence>
<dbReference type="InterPro" id="IPR006194">
    <property type="entry name" value="Gly-tRNA-synth_heterodimer"/>
</dbReference>
<evidence type="ECO:0000259" key="12">
    <source>
        <dbReference type="Pfam" id="PF05746"/>
    </source>
</evidence>
<dbReference type="GO" id="GO:0006420">
    <property type="term" value="P:arginyl-tRNA aminoacylation"/>
    <property type="evidence" value="ECO:0007669"/>
    <property type="project" value="InterPro"/>
</dbReference>
<sequence>MIQQIFFVEIGTEELPPKSLRSLAESFARNFGEELKKLNISHGKISWFATPRRLALKIFDLCLSKYDCKIEKRGPAVSKAFNKDGSLSKEAVAWANNHNISIDKIERLRTEKGEWLYYRTKTKEKNISKLFVSVVTNSLLNLPFSKLMRWSNHNMQFIRPVHTVTMLFGNHLIDGKIFGINSKRIIRGHRFIGKSELIIDSADQYPAILYKYGMVIADYEERKNVIIYNIKKAAKLLGCEIDLRTDDLLIEEVTSLVEWPVILTAKFEKKFLEIPLEILVFIFKKYQRYFFIYDKIGNLMPNFIFVINIESINTEEIIFENEKIARQRLIDIEFFFKNDSRYNLEYNLQRLKMVLFQKQLGTLYEKTFRIKVLSRLIAKKIGANIYQVDRASVLSKCDLLTNMVFEYTDMQGIIGMHYALRDGEIKDVALALKEQYQPKFFNDELPSTKVSSALAIAEKIDTLIGIFGIGYYPKSNRDPFALRRNTFGILRIIIEKRYDINLIDIIQESVYLYGDKLTNCNVVNDVIKFMFDRLSVWYQELGYNLNIIQSVLNCYPTNLYDFNERVKAVNCFNSSKEGKNLIKINKRVSNILNKSKTKLFDNVLISEFKTPQEVKIAISIIVIQIKLVPIIINKNYKEALIQLSSLCESIDDFFKNVKVMDENQTVRINRLNLLKQLRDLFLKVADISLLQ</sequence>
<evidence type="ECO:0000256" key="3">
    <source>
        <dbReference type="ARBA" id="ARBA00011209"/>
    </source>
</evidence>
<dbReference type="PROSITE" id="PS50861">
    <property type="entry name" value="AA_TRNA_LIGASE_II_GLYAB"/>
    <property type="match status" value="1"/>
</dbReference>
<keyword evidence="4 11" id="KW-0963">Cytoplasm</keyword>
<evidence type="ECO:0000313" key="14">
    <source>
        <dbReference type="Proteomes" id="UP000242301"/>
    </source>
</evidence>
<evidence type="ECO:0000256" key="1">
    <source>
        <dbReference type="ARBA" id="ARBA00004496"/>
    </source>
</evidence>
<evidence type="ECO:0000256" key="7">
    <source>
        <dbReference type="ARBA" id="ARBA00022840"/>
    </source>
</evidence>
<dbReference type="HAMAP" id="MF_00255">
    <property type="entry name" value="Gly_tRNA_synth_beta"/>
    <property type="match status" value="1"/>
</dbReference>
<dbReference type="GO" id="GO:0005524">
    <property type="term" value="F:ATP binding"/>
    <property type="evidence" value="ECO:0007669"/>
    <property type="project" value="UniProtKB-UniRule"/>
</dbReference>
<dbReference type="GO" id="GO:0006426">
    <property type="term" value="P:glycyl-tRNA aminoacylation"/>
    <property type="evidence" value="ECO:0007669"/>
    <property type="project" value="UniProtKB-UniRule"/>
</dbReference>
<accession>A0A0M6W8F6</accession>